<proteinExistence type="predicted"/>
<keyword evidence="3 5" id="KW-0012">Acyltransferase</keyword>
<evidence type="ECO:0000313" key="6">
    <source>
        <dbReference type="Proteomes" id="UP001302429"/>
    </source>
</evidence>
<gene>
    <name evidence="5" type="ORF">RB602_01580</name>
</gene>
<dbReference type="AlphaFoldDB" id="A0AA97F9C3"/>
<dbReference type="GO" id="GO:0003841">
    <property type="term" value="F:1-acylglycerol-3-phosphate O-acyltransferase activity"/>
    <property type="evidence" value="ECO:0007669"/>
    <property type="project" value="TreeGrafter"/>
</dbReference>
<dbReference type="Proteomes" id="UP001302429">
    <property type="component" value="Chromosome"/>
</dbReference>
<evidence type="ECO:0000259" key="4">
    <source>
        <dbReference type="SMART" id="SM00563"/>
    </source>
</evidence>
<dbReference type="InterPro" id="IPR002123">
    <property type="entry name" value="Plipid/glycerol_acylTrfase"/>
</dbReference>
<accession>A0AA97F9C3</accession>
<evidence type="ECO:0000256" key="2">
    <source>
        <dbReference type="ARBA" id="ARBA00022679"/>
    </source>
</evidence>
<reference evidence="5 6" key="1">
    <citation type="submission" date="2023-10" db="EMBL/GenBank/DDBJ databases">
        <title>Complete genome sequence of a Sphingomonadaceae bacterium.</title>
        <authorList>
            <person name="Yan C."/>
        </authorList>
    </citation>
    <scope>NUCLEOTIDE SEQUENCE [LARGE SCALE GENOMIC DNA]</scope>
    <source>
        <strain evidence="5 6">SCSIO 66989</strain>
    </source>
</reference>
<protein>
    <submittedName>
        <fullName evidence="5">Lysophospholipid acyltransferase family protein</fullName>
    </submittedName>
</protein>
<name>A0AA97F9C3_9SPHN</name>
<dbReference type="SUPFAM" id="SSF69593">
    <property type="entry name" value="Glycerol-3-phosphate (1)-acyltransferase"/>
    <property type="match status" value="1"/>
</dbReference>
<dbReference type="EMBL" id="CP136594">
    <property type="protein sequence ID" value="WOE75432.1"/>
    <property type="molecule type" value="Genomic_DNA"/>
</dbReference>
<organism evidence="5 6">
    <name type="scientific">Alterisphingorhabdus coralli</name>
    <dbReference type="NCBI Taxonomy" id="3071408"/>
    <lineage>
        <taxon>Bacteria</taxon>
        <taxon>Pseudomonadati</taxon>
        <taxon>Pseudomonadota</taxon>
        <taxon>Alphaproteobacteria</taxon>
        <taxon>Sphingomonadales</taxon>
        <taxon>Sphingomonadaceae</taxon>
        <taxon>Alterisphingorhabdus (ex Yan et al. 2024)</taxon>
    </lineage>
</organism>
<sequence>MLAALSTLIAAIRTALFTLVFYLGSVPFVIIAAIMAPLSMPLLRKVAHSWGHFHYGCVRWLLGIRVEIDGHFRHGPVLYAIRHESFFEAIELLRLHDRPVPIAKKQLSGVPLWSMVAERYGMIYVDRSGGAKALRAMLKAAKGYTDDGRPLIIFPEGTRMRHGEQRKLQSGFAGLYRMLGLTVVPVAVNSGRLLGPYNRIKYAGVITYKIGEPIPPGLDREEMEARVTEAINALNGEDVADKVS</sequence>
<dbReference type="CDD" id="cd07989">
    <property type="entry name" value="LPLAT_AGPAT-like"/>
    <property type="match status" value="1"/>
</dbReference>
<dbReference type="PANTHER" id="PTHR10434">
    <property type="entry name" value="1-ACYL-SN-GLYCEROL-3-PHOSPHATE ACYLTRANSFERASE"/>
    <property type="match status" value="1"/>
</dbReference>
<dbReference type="PANTHER" id="PTHR10434:SF66">
    <property type="entry name" value="PHOSPHOLIPID_GLYCEROL ACYLTRANSFERASE DOMAIN-CONTAINING PROTEIN"/>
    <property type="match status" value="1"/>
</dbReference>
<feature type="domain" description="Phospholipid/glycerol acyltransferase" evidence="4">
    <location>
        <begin position="77"/>
        <end position="191"/>
    </location>
</feature>
<evidence type="ECO:0000256" key="3">
    <source>
        <dbReference type="ARBA" id="ARBA00023315"/>
    </source>
</evidence>
<evidence type="ECO:0000256" key="1">
    <source>
        <dbReference type="ARBA" id="ARBA00005189"/>
    </source>
</evidence>
<dbReference type="SMART" id="SM00563">
    <property type="entry name" value="PlsC"/>
    <property type="match status" value="1"/>
</dbReference>
<evidence type="ECO:0000313" key="5">
    <source>
        <dbReference type="EMBL" id="WOE75432.1"/>
    </source>
</evidence>
<dbReference type="Pfam" id="PF01553">
    <property type="entry name" value="Acyltransferase"/>
    <property type="match status" value="1"/>
</dbReference>
<comment type="pathway">
    <text evidence="1">Lipid metabolism.</text>
</comment>
<keyword evidence="6" id="KW-1185">Reference proteome</keyword>
<dbReference type="RefSeq" id="WP_317082332.1">
    <property type="nucleotide sequence ID" value="NZ_CP136594.1"/>
</dbReference>
<dbReference type="GO" id="GO:0006654">
    <property type="term" value="P:phosphatidic acid biosynthetic process"/>
    <property type="evidence" value="ECO:0007669"/>
    <property type="project" value="TreeGrafter"/>
</dbReference>
<keyword evidence="2" id="KW-0808">Transferase</keyword>
<dbReference type="KEGG" id="acoa:RB602_01580"/>